<comment type="caution">
    <text evidence="12">The sequence shown here is derived from an EMBL/GenBank/DDBJ whole genome shotgun (WGS) entry which is preliminary data.</text>
</comment>
<dbReference type="SUPFAM" id="SSF55874">
    <property type="entry name" value="ATPase domain of HSP90 chaperone/DNA topoisomerase II/histidine kinase"/>
    <property type="match status" value="1"/>
</dbReference>
<dbReference type="PANTHER" id="PTHR24421">
    <property type="entry name" value="NITRATE/NITRITE SENSOR PROTEIN NARX-RELATED"/>
    <property type="match status" value="1"/>
</dbReference>
<dbReference type="PANTHER" id="PTHR24421:SF10">
    <property type="entry name" value="NITRATE_NITRITE SENSOR PROTEIN NARQ"/>
    <property type="match status" value="1"/>
</dbReference>
<evidence type="ECO:0000256" key="1">
    <source>
        <dbReference type="ARBA" id="ARBA00000085"/>
    </source>
</evidence>
<evidence type="ECO:0000256" key="4">
    <source>
        <dbReference type="ARBA" id="ARBA00022679"/>
    </source>
</evidence>
<comment type="catalytic activity">
    <reaction evidence="1">
        <text>ATP + protein L-histidine = ADP + protein N-phospho-L-histidine.</text>
        <dbReference type="EC" id="2.7.13.3"/>
    </reaction>
</comment>
<accession>A0A937RMW0</accession>
<evidence type="ECO:0000313" key="12">
    <source>
        <dbReference type="EMBL" id="MBL7633007.1"/>
    </source>
</evidence>
<keyword evidence="13" id="KW-1185">Reference proteome</keyword>
<evidence type="ECO:0000256" key="9">
    <source>
        <dbReference type="SAM" id="Phobius"/>
    </source>
</evidence>
<dbReference type="AlphaFoldDB" id="A0A937RMW0"/>
<proteinExistence type="predicted"/>
<dbReference type="CDD" id="cd16917">
    <property type="entry name" value="HATPase_UhpB-NarQ-NarX-like"/>
    <property type="match status" value="1"/>
</dbReference>
<dbReference type="EMBL" id="JAEACQ010000364">
    <property type="protein sequence ID" value="MBL7633007.1"/>
    <property type="molecule type" value="Genomic_DNA"/>
</dbReference>
<evidence type="ECO:0000259" key="10">
    <source>
        <dbReference type="Pfam" id="PF02518"/>
    </source>
</evidence>
<keyword evidence="9" id="KW-1133">Transmembrane helix</keyword>
<organism evidence="12 13">
    <name type="scientific">Frankia nepalensis</name>
    <dbReference type="NCBI Taxonomy" id="1836974"/>
    <lineage>
        <taxon>Bacteria</taxon>
        <taxon>Bacillati</taxon>
        <taxon>Actinomycetota</taxon>
        <taxon>Actinomycetes</taxon>
        <taxon>Frankiales</taxon>
        <taxon>Frankiaceae</taxon>
        <taxon>Frankia</taxon>
    </lineage>
</organism>
<keyword evidence="6" id="KW-0418">Kinase</keyword>
<evidence type="ECO:0000259" key="11">
    <source>
        <dbReference type="Pfam" id="PF07730"/>
    </source>
</evidence>
<keyword evidence="8" id="KW-0902">Two-component regulatory system</keyword>
<dbReference type="GO" id="GO:0016020">
    <property type="term" value="C:membrane"/>
    <property type="evidence" value="ECO:0007669"/>
    <property type="project" value="InterPro"/>
</dbReference>
<dbReference type="Gene3D" id="3.30.565.10">
    <property type="entry name" value="Histidine kinase-like ATPase, C-terminal domain"/>
    <property type="match status" value="1"/>
</dbReference>
<keyword evidence="5" id="KW-0547">Nucleotide-binding</keyword>
<evidence type="ECO:0000256" key="8">
    <source>
        <dbReference type="ARBA" id="ARBA00023012"/>
    </source>
</evidence>
<evidence type="ECO:0000256" key="2">
    <source>
        <dbReference type="ARBA" id="ARBA00012438"/>
    </source>
</evidence>
<dbReference type="Proteomes" id="UP000604475">
    <property type="component" value="Unassembled WGS sequence"/>
</dbReference>
<evidence type="ECO:0000313" key="13">
    <source>
        <dbReference type="Proteomes" id="UP000604475"/>
    </source>
</evidence>
<keyword evidence="9" id="KW-0812">Transmembrane</keyword>
<gene>
    <name evidence="12" type="ORF">I7412_38815</name>
</gene>
<dbReference type="GO" id="GO:0046983">
    <property type="term" value="F:protein dimerization activity"/>
    <property type="evidence" value="ECO:0007669"/>
    <property type="project" value="InterPro"/>
</dbReference>
<protein>
    <recommendedName>
        <fullName evidence="2">histidine kinase</fullName>
        <ecNumber evidence="2">2.7.13.3</ecNumber>
    </recommendedName>
</protein>
<dbReference type="InterPro" id="IPR036890">
    <property type="entry name" value="HATPase_C_sf"/>
</dbReference>
<dbReference type="InterPro" id="IPR011712">
    <property type="entry name" value="Sig_transdc_His_kin_sub3_dim/P"/>
</dbReference>
<keyword evidence="4" id="KW-0808">Transferase</keyword>
<reference evidence="12" key="1">
    <citation type="submission" date="2020-12" db="EMBL/GenBank/DDBJ databases">
        <title>Genomic characterization of non-nitrogen-fixing Frankia strains.</title>
        <authorList>
            <person name="Carlos-Shanley C."/>
            <person name="Guerra T."/>
            <person name="Hahn D."/>
        </authorList>
    </citation>
    <scope>NUCLEOTIDE SEQUENCE</scope>
    <source>
        <strain evidence="12">CN6</strain>
    </source>
</reference>
<feature type="transmembrane region" description="Helical" evidence="9">
    <location>
        <begin position="20"/>
        <end position="44"/>
    </location>
</feature>
<sequence length="388" mass="40177">MAPVAAYRPAPGGRAARGGLAGAAASAVPPAALAVLAVAGTLLADPHTRPSRGIDAGGLVLVVAASLALVARRRWPVVTLAVVTSLVTAYLWLGYTYGPVLFPFVFAMYAVARHLPARVALPAGTVALAVLLSHIFVSEAALPGLAGLLPGSAWAAVPFAVGFAARTRADAERRAREQHVRHHVDAERLRLSREVHDVVGHGLAAINMQANVALRSVTRNPARVEEALKAISSSSGAALDELRAVLTRLGETDDPAPRQPRTGLRDIPALARRLEQTGMRVVVDGDGPEHVPPAVDLAAYRIAQEALTNALRHGRGDLAGVSIRHTATELSLTVTNPTGGDRAAAAATGSGLGVPGMRERAEAVGGRLVVSPGPSRYEVHAVLPLEAP</sequence>
<dbReference type="Pfam" id="PF07730">
    <property type="entry name" value="HisKA_3"/>
    <property type="match status" value="1"/>
</dbReference>
<evidence type="ECO:0000256" key="5">
    <source>
        <dbReference type="ARBA" id="ARBA00022741"/>
    </source>
</evidence>
<dbReference type="RefSeq" id="WP_203008049.1">
    <property type="nucleotide sequence ID" value="NZ_JADWYU010000139.1"/>
</dbReference>
<dbReference type="GO" id="GO:0000155">
    <property type="term" value="F:phosphorelay sensor kinase activity"/>
    <property type="evidence" value="ECO:0007669"/>
    <property type="project" value="InterPro"/>
</dbReference>
<keyword evidence="9" id="KW-0472">Membrane</keyword>
<name>A0A937RMW0_9ACTN</name>
<feature type="domain" description="Histidine kinase/HSP90-like ATPase" evidence="10">
    <location>
        <begin position="298"/>
        <end position="385"/>
    </location>
</feature>
<feature type="transmembrane region" description="Helical" evidence="9">
    <location>
        <begin position="143"/>
        <end position="165"/>
    </location>
</feature>
<feature type="transmembrane region" description="Helical" evidence="9">
    <location>
        <begin position="56"/>
        <end position="72"/>
    </location>
</feature>
<dbReference type="InterPro" id="IPR050482">
    <property type="entry name" value="Sensor_HK_TwoCompSys"/>
</dbReference>
<feature type="domain" description="Signal transduction histidine kinase subgroup 3 dimerisation and phosphoacceptor" evidence="11">
    <location>
        <begin position="187"/>
        <end position="252"/>
    </location>
</feature>
<dbReference type="Pfam" id="PF02518">
    <property type="entry name" value="HATPase_c"/>
    <property type="match status" value="1"/>
</dbReference>
<keyword evidence="7" id="KW-0067">ATP-binding</keyword>
<evidence type="ECO:0000256" key="3">
    <source>
        <dbReference type="ARBA" id="ARBA00022553"/>
    </source>
</evidence>
<evidence type="ECO:0000256" key="7">
    <source>
        <dbReference type="ARBA" id="ARBA00022840"/>
    </source>
</evidence>
<dbReference type="EC" id="2.7.13.3" evidence="2"/>
<feature type="transmembrane region" description="Helical" evidence="9">
    <location>
        <begin position="119"/>
        <end position="137"/>
    </location>
</feature>
<dbReference type="InterPro" id="IPR003594">
    <property type="entry name" value="HATPase_dom"/>
</dbReference>
<dbReference type="Gene3D" id="1.20.5.1930">
    <property type="match status" value="1"/>
</dbReference>
<dbReference type="GO" id="GO:0005524">
    <property type="term" value="F:ATP binding"/>
    <property type="evidence" value="ECO:0007669"/>
    <property type="project" value="UniProtKB-KW"/>
</dbReference>
<keyword evidence="3" id="KW-0597">Phosphoprotein</keyword>
<evidence type="ECO:0000256" key="6">
    <source>
        <dbReference type="ARBA" id="ARBA00022777"/>
    </source>
</evidence>